<dbReference type="STRING" id="86630.A0A367JXH4"/>
<dbReference type="Proteomes" id="UP000252139">
    <property type="component" value="Unassembled WGS sequence"/>
</dbReference>
<feature type="region of interest" description="Disordered" evidence="4">
    <location>
        <begin position="103"/>
        <end position="189"/>
    </location>
</feature>
<dbReference type="GO" id="GO:0051286">
    <property type="term" value="C:cell tip"/>
    <property type="evidence" value="ECO:0007669"/>
    <property type="project" value="TreeGrafter"/>
</dbReference>
<dbReference type="InterPro" id="IPR015943">
    <property type="entry name" value="WD40/YVTN_repeat-like_dom_sf"/>
</dbReference>
<keyword evidence="1 3" id="KW-0853">WD repeat</keyword>
<dbReference type="AlphaFoldDB" id="A0A367JXH4"/>
<feature type="compositionally biased region" description="Low complexity" evidence="4">
    <location>
        <begin position="134"/>
        <end position="147"/>
    </location>
</feature>
<gene>
    <name evidence="5" type="ORF">CU097_012836</name>
</gene>
<dbReference type="PANTHER" id="PTHR14107">
    <property type="entry name" value="WD REPEAT PROTEIN"/>
    <property type="match status" value="1"/>
</dbReference>
<dbReference type="InterPro" id="IPR036322">
    <property type="entry name" value="WD40_repeat_dom_sf"/>
</dbReference>
<evidence type="ECO:0000256" key="3">
    <source>
        <dbReference type="PROSITE-ProRule" id="PRU00221"/>
    </source>
</evidence>
<dbReference type="PROSITE" id="PS50294">
    <property type="entry name" value="WD_REPEATS_REGION"/>
    <property type="match status" value="1"/>
</dbReference>
<sequence length="583" mass="65166">MVDSSTSHGVTNFLTRRHSTGDGNLSNTFILPSYPPSTPGHDCREFNAPEGTYSLAHSIFISSLQPLYTVGTSASLVSIKYKESTTNLQRYEAQPGAMNFRRMFSSSSSSSNGHNIHSTSNNIDSDDEQHVFGTTPSSSSSSCNNNHTSKHHIMPIPEDETSSTTKLSFLSRNHSRQHHSRKPKTSITKTNSSFVQKIITNDQLAKILMSRTSDDTNLFYNCGTSFIWMDASGNPKEPLSRTVFTRACPTSHDVNLLTRAADQLDLIIGFTSGDIIWFDPLCNKYGRINKGGIMNSTSITMIKWLQGYDNLFMASFQDGSIMIFDKDKEDELFHPDPIPNVKDKKLFKISKHPPKIASKCNPVSHWKLSYQSITAFAFSPDCQHVAIVGLDGLLRIVNILHESLNDVYESYYGGLFCVAWSPDGRYIITGGQDDLVTIWAFKEQRIIARCQGHHSWVRGVAFDPWRCDEKVYRFASVGEDAKLILWDFSVSALHKPKTKAGNRNRGTSVSSVNSPPLSSILATIQDKGPVIHPVLSKTEVAFLQPTVIRTIHSDPCVGIYFREDAIVTTDKRGRINIWQRPRQ</sequence>
<dbReference type="InterPro" id="IPR051362">
    <property type="entry name" value="WD_repeat_creC_regulators"/>
</dbReference>
<protein>
    <submittedName>
        <fullName evidence="5">Uncharacterized protein</fullName>
    </submittedName>
</protein>
<dbReference type="PROSITE" id="PS50082">
    <property type="entry name" value="WD_REPEATS_2"/>
    <property type="match status" value="1"/>
</dbReference>
<feature type="repeat" description="WD" evidence="3">
    <location>
        <begin position="408"/>
        <end position="449"/>
    </location>
</feature>
<feature type="compositionally biased region" description="Low complexity" evidence="4">
    <location>
        <begin position="105"/>
        <end position="123"/>
    </location>
</feature>
<keyword evidence="6" id="KW-1185">Reference proteome</keyword>
<dbReference type="SMART" id="SM00320">
    <property type="entry name" value="WD40"/>
    <property type="match status" value="5"/>
</dbReference>
<dbReference type="GO" id="GO:0005634">
    <property type="term" value="C:nucleus"/>
    <property type="evidence" value="ECO:0007669"/>
    <property type="project" value="TreeGrafter"/>
</dbReference>
<dbReference type="SUPFAM" id="SSF50978">
    <property type="entry name" value="WD40 repeat-like"/>
    <property type="match status" value="1"/>
</dbReference>
<evidence type="ECO:0000313" key="6">
    <source>
        <dbReference type="Proteomes" id="UP000252139"/>
    </source>
</evidence>
<proteinExistence type="predicted"/>
<feature type="compositionally biased region" description="Polar residues" evidence="4">
    <location>
        <begin position="162"/>
        <end position="172"/>
    </location>
</feature>
<keyword evidence="2" id="KW-0677">Repeat</keyword>
<dbReference type="Pfam" id="PF00400">
    <property type="entry name" value="WD40"/>
    <property type="match status" value="3"/>
</dbReference>
<dbReference type="PANTHER" id="PTHR14107:SF16">
    <property type="entry name" value="AT02583P"/>
    <property type="match status" value="1"/>
</dbReference>
<comment type="caution">
    <text evidence="5">The sequence shown here is derived from an EMBL/GenBank/DDBJ whole genome shotgun (WGS) entry which is preliminary data.</text>
</comment>
<accession>A0A367JXH4</accession>
<evidence type="ECO:0000256" key="1">
    <source>
        <dbReference type="ARBA" id="ARBA00022574"/>
    </source>
</evidence>
<evidence type="ECO:0000256" key="2">
    <source>
        <dbReference type="ARBA" id="ARBA00022737"/>
    </source>
</evidence>
<evidence type="ECO:0000256" key="4">
    <source>
        <dbReference type="SAM" id="MobiDB-lite"/>
    </source>
</evidence>
<dbReference type="InterPro" id="IPR001680">
    <property type="entry name" value="WD40_rpt"/>
</dbReference>
<dbReference type="Gene3D" id="2.130.10.10">
    <property type="entry name" value="YVTN repeat-like/Quinoprotein amine dehydrogenase"/>
    <property type="match status" value="1"/>
</dbReference>
<name>A0A367JXH4_RHIAZ</name>
<dbReference type="GO" id="GO:0032153">
    <property type="term" value="C:cell division site"/>
    <property type="evidence" value="ECO:0007669"/>
    <property type="project" value="TreeGrafter"/>
</dbReference>
<dbReference type="GO" id="GO:0045013">
    <property type="term" value="P:carbon catabolite repression of transcription"/>
    <property type="evidence" value="ECO:0007669"/>
    <property type="project" value="TreeGrafter"/>
</dbReference>
<feature type="compositionally biased region" description="Basic residues" evidence="4">
    <location>
        <begin position="173"/>
        <end position="184"/>
    </location>
</feature>
<dbReference type="EMBL" id="PJQL01000586">
    <property type="protein sequence ID" value="RCH94361.1"/>
    <property type="molecule type" value="Genomic_DNA"/>
</dbReference>
<reference evidence="5 6" key="1">
    <citation type="journal article" date="2018" name="G3 (Bethesda)">
        <title>Phylogenetic and Phylogenomic Definition of Rhizopus Species.</title>
        <authorList>
            <person name="Gryganskyi A.P."/>
            <person name="Golan J."/>
            <person name="Dolatabadi S."/>
            <person name="Mondo S."/>
            <person name="Robb S."/>
            <person name="Idnurm A."/>
            <person name="Muszewska A."/>
            <person name="Steczkiewicz K."/>
            <person name="Masonjones S."/>
            <person name="Liao H.L."/>
            <person name="Gajdeczka M.T."/>
            <person name="Anike F."/>
            <person name="Vuek A."/>
            <person name="Anishchenko I.M."/>
            <person name="Voigt K."/>
            <person name="de Hoog G.S."/>
            <person name="Smith M.E."/>
            <person name="Heitman J."/>
            <person name="Vilgalys R."/>
            <person name="Stajich J.E."/>
        </authorList>
    </citation>
    <scope>NUCLEOTIDE SEQUENCE [LARGE SCALE GENOMIC DNA]</scope>
    <source>
        <strain evidence="5 6">CBS 357.93</strain>
    </source>
</reference>
<evidence type="ECO:0000313" key="5">
    <source>
        <dbReference type="EMBL" id="RCH94361.1"/>
    </source>
</evidence>
<organism evidence="5 6">
    <name type="scientific">Rhizopus azygosporus</name>
    <name type="common">Rhizopus microsporus var. azygosporus</name>
    <dbReference type="NCBI Taxonomy" id="86630"/>
    <lineage>
        <taxon>Eukaryota</taxon>
        <taxon>Fungi</taxon>
        <taxon>Fungi incertae sedis</taxon>
        <taxon>Mucoromycota</taxon>
        <taxon>Mucoromycotina</taxon>
        <taxon>Mucoromycetes</taxon>
        <taxon>Mucorales</taxon>
        <taxon>Mucorineae</taxon>
        <taxon>Rhizopodaceae</taxon>
        <taxon>Rhizopus</taxon>
    </lineage>
</organism>
<dbReference type="OrthoDB" id="3367at2759"/>